<evidence type="ECO:0000256" key="3">
    <source>
        <dbReference type="ARBA" id="ARBA00022741"/>
    </source>
</evidence>
<keyword evidence="2 9" id="KW-0963">Cytoplasm</keyword>
<dbReference type="EMBL" id="KZ819337">
    <property type="protein sequence ID" value="PWN18197.1"/>
    <property type="molecule type" value="Genomic_DNA"/>
</dbReference>
<keyword evidence="4 9" id="KW-0378">Hydrolase</keyword>
<dbReference type="GO" id="GO:0003924">
    <property type="term" value="F:GTPase activity"/>
    <property type="evidence" value="ECO:0007669"/>
    <property type="project" value="InterPro"/>
</dbReference>
<dbReference type="PANTHER" id="PTHR21231:SF8">
    <property type="entry name" value="GPN-LOOP GTPASE 1"/>
    <property type="match status" value="1"/>
</dbReference>
<evidence type="ECO:0000256" key="8">
    <source>
        <dbReference type="ARBA" id="ARBA00055682"/>
    </source>
</evidence>
<evidence type="ECO:0000256" key="7">
    <source>
        <dbReference type="ARBA" id="ARBA00023242"/>
    </source>
</evidence>
<evidence type="ECO:0000256" key="5">
    <source>
        <dbReference type="ARBA" id="ARBA00023054"/>
    </source>
</evidence>
<comment type="similarity">
    <text evidence="1 9">Belongs to the GPN-loop GTPase family.</text>
</comment>
<feature type="region of interest" description="Disordered" evidence="10">
    <location>
        <begin position="1"/>
        <end position="25"/>
    </location>
</feature>
<evidence type="ECO:0000256" key="2">
    <source>
        <dbReference type="ARBA" id="ARBA00022490"/>
    </source>
</evidence>
<dbReference type="CDD" id="cd17870">
    <property type="entry name" value="GPN1"/>
    <property type="match status" value="1"/>
</dbReference>
<evidence type="ECO:0000256" key="9">
    <source>
        <dbReference type="RuleBase" id="RU365059"/>
    </source>
</evidence>
<dbReference type="Gene3D" id="3.40.50.300">
    <property type="entry name" value="P-loop containing nucleotide triphosphate hydrolases"/>
    <property type="match status" value="1"/>
</dbReference>
<protein>
    <recommendedName>
        <fullName evidence="9">GPN-loop GTPase</fullName>
        <ecNumber evidence="9">3.6.5.-</ecNumber>
    </recommendedName>
</protein>
<evidence type="ECO:0000256" key="6">
    <source>
        <dbReference type="ARBA" id="ARBA00023134"/>
    </source>
</evidence>
<comment type="function">
    <text evidence="8 9">Small GTPase required for proper nuclear import of RNA polymerase II (RNAPII). May act at an RNAP assembly step prior to nuclear import.</text>
</comment>
<evidence type="ECO:0000256" key="1">
    <source>
        <dbReference type="ARBA" id="ARBA00005290"/>
    </source>
</evidence>
<proteinExistence type="inferred from homology"/>
<feature type="compositionally biased region" description="Low complexity" evidence="10">
    <location>
        <begin position="1"/>
        <end position="20"/>
    </location>
</feature>
<sequence length="438" mass="46730">MATPSSSSSSAAAAGPSSSTLPPVPRATSVLVIGMAGSGKSTFAGALSDYVSQQAAQQQPAAAAEVTEETPQSSPAYIVNLDPAVNSLNYEPSVDIRDTIDYKRVMEEYNLGPNGGILTSLNLFTTKFDQVLGILERRAAEVDQIILDTPGQIEIFTWSASGTIITDSLASAMPTCVAYVVDTPKTTAPATFMSNMLYACSIMYKTKLPLILVFNKIDMQTHDFALEWMSDFETFQAALQKGNATDNVDVAGNLSGARKSTGDGSGSGSYMNSLMNSMALVLDEFYNNIRAVGVSSTTHEGMSDVLSTISAARQEYLTEYRPELERLRQSRVEKENARKKEEVRRMMKDLRVGGKGGNPAGGSGGSRAEDEDKEDPRVTAMMRGEEDYDGNGTLLDPDEEEYMGQGAAQGQAGQPVRRGPGATGGISIDDGTQWPPAA</sequence>
<dbReference type="InterPro" id="IPR027417">
    <property type="entry name" value="P-loop_NTPase"/>
</dbReference>
<evidence type="ECO:0000313" key="12">
    <source>
        <dbReference type="Proteomes" id="UP000245942"/>
    </source>
</evidence>
<dbReference type="GO" id="GO:0005525">
    <property type="term" value="F:GTP binding"/>
    <property type="evidence" value="ECO:0007669"/>
    <property type="project" value="UniProtKB-KW"/>
</dbReference>
<comment type="subunit">
    <text evidence="9">Binds to RNA polymerase II.</text>
</comment>
<dbReference type="SUPFAM" id="SSF52540">
    <property type="entry name" value="P-loop containing nucleoside triphosphate hydrolases"/>
    <property type="match status" value="1"/>
</dbReference>
<name>A0A316TYG9_9BASI</name>
<feature type="compositionally biased region" description="Gly residues" evidence="10">
    <location>
        <begin position="353"/>
        <end position="365"/>
    </location>
</feature>
<dbReference type="InterPro" id="IPR030230">
    <property type="entry name" value="Gpn1/Npa3/XAB1"/>
</dbReference>
<dbReference type="AlphaFoldDB" id="A0A316TYG9"/>
<organism evidence="11 12">
    <name type="scientific">Pseudomicrostroma glucosiphilum</name>
    <dbReference type="NCBI Taxonomy" id="1684307"/>
    <lineage>
        <taxon>Eukaryota</taxon>
        <taxon>Fungi</taxon>
        <taxon>Dikarya</taxon>
        <taxon>Basidiomycota</taxon>
        <taxon>Ustilaginomycotina</taxon>
        <taxon>Exobasidiomycetes</taxon>
        <taxon>Microstromatales</taxon>
        <taxon>Microstromatales incertae sedis</taxon>
        <taxon>Pseudomicrostroma</taxon>
    </lineage>
</organism>
<dbReference type="GO" id="GO:0005634">
    <property type="term" value="C:nucleus"/>
    <property type="evidence" value="ECO:0007669"/>
    <property type="project" value="UniProtKB-SubCell"/>
</dbReference>
<dbReference type="Pfam" id="PF03029">
    <property type="entry name" value="ATP_bind_1"/>
    <property type="match status" value="1"/>
</dbReference>
<keyword evidence="6 9" id="KW-0342">GTP-binding</keyword>
<dbReference type="STRING" id="1684307.A0A316TYG9"/>
<feature type="region of interest" description="Disordered" evidence="10">
    <location>
        <begin position="349"/>
        <end position="438"/>
    </location>
</feature>
<evidence type="ECO:0000313" key="11">
    <source>
        <dbReference type="EMBL" id="PWN18197.1"/>
    </source>
</evidence>
<evidence type="ECO:0000256" key="4">
    <source>
        <dbReference type="ARBA" id="ARBA00022801"/>
    </source>
</evidence>
<gene>
    <name evidence="11" type="ORF">BCV69DRAFT_285179</name>
</gene>
<keyword evidence="3 9" id="KW-0547">Nucleotide-binding</keyword>
<dbReference type="FunFam" id="3.40.50.300:FF:000888">
    <property type="entry name" value="GPN-loop GTPase 1"/>
    <property type="match status" value="1"/>
</dbReference>
<dbReference type="PANTHER" id="PTHR21231">
    <property type="entry name" value="XPA-BINDING PROTEIN 1-RELATED"/>
    <property type="match status" value="1"/>
</dbReference>
<dbReference type="GeneID" id="37015045"/>
<dbReference type="OrthoDB" id="243313at2759"/>
<reference evidence="11 12" key="1">
    <citation type="journal article" date="2018" name="Mol. Biol. Evol.">
        <title>Broad Genomic Sampling Reveals a Smut Pathogenic Ancestry of the Fungal Clade Ustilaginomycotina.</title>
        <authorList>
            <person name="Kijpornyongpan T."/>
            <person name="Mondo S.J."/>
            <person name="Barry K."/>
            <person name="Sandor L."/>
            <person name="Lee J."/>
            <person name="Lipzen A."/>
            <person name="Pangilinan J."/>
            <person name="LaButti K."/>
            <person name="Hainaut M."/>
            <person name="Henrissat B."/>
            <person name="Grigoriev I.V."/>
            <person name="Spatafora J.W."/>
            <person name="Aime M.C."/>
        </authorList>
    </citation>
    <scope>NUCLEOTIDE SEQUENCE [LARGE SCALE GENOMIC DNA]</scope>
    <source>
        <strain evidence="11 12">MCA 4718</strain>
    </source>
</reference>
<keyword evidence="5" id="KW-0175">Coiled coil</keyword>
<dbReference type="Proteomes" id="UP000245942">
    <property type="component" value="Unassembled WGS sequence"/>
</dbReference>
<feature type="compositionally biased region" description="Low complexity" evidence="10">
    <location>
        <begin position="404"/>
        <end position="414"/>
    </location>
</feature>
<dbReference type="RefSeq" id="XP_025345357.1">
    <property type="nucleotide sequence ID" value="XM_025493311.1"/>
</dbReference>
<keyword evidence="12" id="KW-1185">Reference proteome</keyword>
<feature type="compositionally biased region" description="Basic and acidic residues" evidence="10">
    <location>
        <begin position="367"/>
        <end position="377"/>
    </location>
</feature>
<dbReference type="EC" id="3.6.5.-" evidence="9"/>
<accession>A0A316TYG9</accession>
<comment type="subcellular location">
    <subcellularLocation>
        <location evidence="9">Cytoplasm</location>
    </subcellularLocation>
    <subcellularLocation>
        <location evidence="9">Nucleus</location>
    </subcellularLocation>
</comment>
<dbReference type="GO" id="GO:0005737">
    <property type="term" value="C:cytoplasm"/>
    <property type="evidence" value="ECO:0007669"/>
    <property type="project" value="UniProtKB-SubCell"/>
</dbReference>
<keyword evidence="7" id="KW-0539">Nucleus</keyword>
<evidence type="ECO:0000256" key="10">
    <source>
        <dbReference type="SAM" id="MobiDB-lite"/>
    </source>
</evidence>
<dbReference type="InterPro" id="IPR004130">
    <property type="entry name" value="Gpn"/>
</dbReference>